<proteinExistence type="predicted"/>
<reference evidence="1 2" key="1">
    <citation type="submission" date="2018-04" db="EMBL/GenBank/DDBJ databases">
        <title>Sphingobacterium cortibacter sp. nov.</title>
        <authorList>
            <person name="Li Y."/>
        </authorList>
    </citation>
    <scope>NUCLEOTIDE SEQUENCE [LARGE SCALE GENOMIC DNA]</scope>
    <source>
        <strain evidence="1 2">2c-3</strain>
    </source>
</reference>
<evidence type="ECO:0000313" key="1">
    <source>
        <dbReference type="EMBL" id="PVH23859.1"/>
    </source>
</evidence>
<gene>
    <name evidence="1" type="ORF">DC487_17060</name>
</gene>
<dbReference type="PROSITE" id="PS51257">
    <property type="entry name" value="PROKAR_LIPOPROTEIN"/>
    <property type="match status" value="1"/>
</dbReference>
<dbReference type="EMBL" id="QDKG01000010">
    <property type="protein sequence ID" value="PVH23859.1"/>
    <property type="molecule type" value="Genomic_DNA"/>
</dbReference>
<evidence type="ECO:0000313" key="2">
    <source>
        <dbReference type="Proteomes" id="UP000245627"/>
    </source>
</evidence>
<comment type="caution">
    <text evidence="1">The sequence shown here is derived from an EMBL/GenBank/DDBJ whole genome shotgun (WGS) entry which is preliminary data.</text>
</comment>
<organism evidence="1 2">
    <name type="scientific">Sphingobacterium corticibacter</name>
    <dbReference type="NCBI Taxonomy" id="2171749"/>
    <lineage>
        <taxon>Bacteria</taxon>
        <taxon>Pseudomonadati</taxon>
        <taxon>Bacteroidota</taxon>
        <taxon>Sphingobacteriia</taxon>
        <taxon>Sphingobacteriales</taxon>
        <taxon>Sphingobacteriaceae</taxon>
        <taxon>Sphingobacterium</taxon>
    </lineage>
</organism>
<dbReference type="AlphaFoldDB" id="A0A2T8HEK0"/>
<name>A0A2T8HEK0_9SPHI</name>
<protein>
    <recommendedName>
        <fullName evidence="3">Lipoprotein</fullName>
    </recommendedName>
</protein>
<dbReference type="RefSeq" id="WP_116777194.1">
    <property type="nucleotide sequence ID" value="NZ_QDKG01000010.1"/>
</dbReference>
<evidence type="ECO:0008006" key="3">
    <source>
        <dbReference type="Google" id="ProtNLM"/>
    </source>
</evidence>
<accession>A0A2T8HEK0</accession>
<keyword evidence="2" id="KW-1185">Reference proteome</keyword>
<dbReference type="Proteomes" id="UP000245627">
    <property type="component" value="Unassembled WGS sequence"/>
</dbReference>
<sequence>MMNFKSIIGGTAVLVLLAISCQKPIEEGTIPDEKQLLENPESAVLARKLIKNSDEVDISLEEIQSFQNNLNNNEDIDGPVFGKFRAVLYRFYKNIKIENGQMVPIKTSAKEVGISPTIFNFYIKDMERLNKEVKAMGIVKDDSSMAKQIEEYLNALVDPTFGNDVFLKSH</sequence>